<sequence length="160" mass="17955">MRMILLPLIAVAAAFPAWSADAPAASAPSQEQVIEQFRSDMQAKRSDIIAKNLTLTADQAAKFWPLFEQYQKEQNAIIEGQLKATQQYADKFDKLTDADSTNYVNALLTRDTKMHELRVKWLAKFKTVVPAGVAARVIQIDRRLSLLAQLQLSSQIPLVR</sequence>
<comment type="caution">
    <text evidence="2">The sequence shown here is derived from an EMBL/GenBank/DDBJ whole genome shotgun (WGS) entry which is preliminary data.</text>
</comment>
<dbReference type="RefSeq" id="WP_290359054.1">
    <property type="nucleotide sequence ID" value="NZ_JAUHHC010000003.1"/>
</dbReference>
<reference evidence="2 3" key="1">
    <citation type="submission" date="2023-06" db="EMBL/GenBank/DDBJ databases">
        <title>Pelomonas sp. PFR6 16S ribosomal RNA gene Genome sequencing and assembly.</title>
        <authorList>
            <person name="Woo H."/>
        </authorList>
    </citation>
    <scope>NUCLEOTIDE SEQUENCE [LARGE SCALE GENOMIC DNA]</scope>
    <source>
        <strain evidence="2 3">PFR6</strain>
    </source>
</reference>
<feature type="signal peptide" evidence="1">
    <location>
        <begin position="1"/>
        <end position="19"/>
    </location>
</feature>
<evidence type="ECO:0000313" key="3">
    <source>
        <dbReference type="Proteomes" id="UP001228044"/>
    </source>
</evidence>
<feature type="chain" id="PRO_5045683842" evidence="1">
    <location>
        <begin position="20"/>
        <end position="160"/>
    </location>
</feature>
<dbReference type="Proteomes" id="UP001228044">
    <property type="component" value="Unassembled WGS sequence"/>
</dbReference>
<evidence type="ECO:0000313" key="2">
    <source>
        <dbReference type="EMBL" id="MDN3920730.1"/>
    </source>
</evidence>
<evidence type="ECO:0000256" key="1">
    <source>
        <dbReference type="SAM" id="SignalP"/>
    </source>
</evidence>
<accession>A0ABT8DUM1</accession>
<name>A0ABT8DUM1_9BURK</name>
<protein>
    <submittedName>
        <fullName evidence="2">Uncharacterized protein</fullName>
    </submittedName>
</protein>
<keyword evidence="3" id="KW-1185">Reference proteome</keyword>
<gene>
    <name evidence="2" type="ORF">QWJ38_10605</name>
</gene>
<proteinExistence type="predicted"/>
<organism evidence="2 3">
    <name type="scientific">Roseateles violae</name>
    <dbReference type="NCBI Taxonomy" id="3058042"/>
    <lineage>
        <taxon>Bacteria</taxon>
        <taxon>Pseudomonadati</taxon>
        <taxon>Pseudomonadota</taxon>
        <taxon>Betaproteobacteria</taxon>
        <taxon>Burkholderiales</taxon>
        <taxon>Sphaerotilaceae</taxon>
        <taxon>Roseateles</taxon>
    </lineage>
</organism>
<keyword evidence="1" id="KW-0732">Signal</keyword>
<dbReference type="EMBL" id="JAUHHC010000003">
    <property type="protein sequence ID" value="MDN3920730.1"/>
    <property type="molecule type" value="Genomic_DNA"/>
</dbReference>